<protein>
    <submittedName>
        <fullName evidence="2">Uncharacterized protein</fullName>
    </submittedName>
</protein>
<name>A0AAV7PLL7_PLEWA</name>
<reference evidence="2" key="1">
    <citation type="journal article" date="2022" name="bioRxiv">
        <title>Sequencing and chromosome-scale assembly of the giantPleurodeles waltlgenome.</title>
        <authorList>
            <person name="Brown T."/>
            <person name="Elewa A."/>
            <person name="Iarovenko S."/>
            <person name="Subramanian E."/>
            <person name="Araus A.J."/>
            <person name="Petzold A."/>
            <person name="Susuki M."/>
            <person name="Suzuki K.-i.T."/>
            <person name="Hayashi T."/>
            <person name="Toyoda A."/>
            <person name="Oliveira C."/>
            <person name="Osipova E."/>
            <person name="Leigh N.D."/>
            <person name="Simon A."/>
            <person name="Yun M.H."/>
        </authorList>
    </citation>
    <scope>NUCLEOTIDE SEQUENCE</scope>
    <source>
        <strain evidence="2">20211129_DDA</strain>
        <tissue evidence="2">Liver</tissue>
    </source>
</reference>
<evidence type="ECO:0000313" key="3">
    <source>
        <dbReference type="Proteomes" id="UP001066276"/>
    </source>
</evidence>
<gene>
    <name evidence="2" type="ORF">NDU88_007542</name>
</gene>
<keyword evidence="3" id="KW-1185">Reference proteome</keyword>
<proteinExistence type="predicted"/>
<accession>A0AAV7PLL7</accession>
<dbReference type="Proteomes" id="UP001066276">
    <property type="component" value="Chromosome 7"/>
</dbReference>
<comment type="caution">
    <text evidence="2">The sequence shown here is derived from an EMBL/GenBank/DDBJ whole genome shotgun (WGS) entry which is preliminary data.</text>
</comment>
<sequence>MRCATTEARRQHHSTGELIPMLPPLLRLDWELCETVNYDRGISKDFYDPEDLRLFLDRLQPQTMDTSTTARPQRTRSDNRSASSPPTTKGGTDQRESDHRL</sequence>
<evidence type="ECO:0000256" key="1">
    <source>
        <dbReference type="SAM" id="MobiDB-lite"/>
    </source>
</evidence>
<feature type="compositionally biased region" description="Polar residues" evidence="1">
    <location>
        <begin position="60"/>
        <end position="72"/>
    </location>
</feature>
<feature type="region of interest" description="Disordered" evidence="1">
    <location>
        <begin position="57"/>
        <end position="101"/>
    </location>
</feature>
<feature type="compositionally biased region" description="Polar residues" evidence="1">
    <location>
        <begin position="80"/>
        <end position="91"/>
    </location>
</feature>
<evidence type="ECO:0000313" key="2">
    <source>
        <dbReference type="EMBL" id="KAJ1129171.1"/>
    </source>
</evidence>
<dbReference type="AlphaFoldDB" id="A0AAV7PLL7"/>
<feature type="compositionally biased region" description="Basic and acidic residues" evidence="1">
    <location>
        <begin position="92"/>
        <end position="101"/>
    </location>
</feature>
<dbReference type="EMBL" id="JANPWB010000011">
    <property type="protein sequence ID" value="KAJ1129171.1"/>
    <property type="molecule type" value="Genomic_DNA"/>
</dbReference>
<organism evidence="2 3">
    <name type="scientific">Pleurodeles waltl</name>
    <name type="common">Iberian ribbed newt</name>
    <dbReference type="NCBI Taxonomy" id="8319"/>
    <lineage>
        <taxon>Eukaryota</taxon>
        <taxon>Metazoa</taxon>
        <taxon>Chordata</taxon>
        <taxon>Craniata</taxon>
        <taxon>Vertebrata</taxon>
        <taxon>Euteleostomi</taxon>
        <taxon>Amphibia</taxon>
        <taxon>Batrachia</taxon>
        <taxon>Caudata</taxon>
        <taxon>Salamandroidea</taxon>
        <taxon>Salamandridae</taxon>
        <taxon>Pleurodelinae</taxon>
        <taxon>Pleurodeles</taxon>
    </lineage>
</organism>